<dbReference type="SUPFAM" id="SSF53335">
    <property type="entry name" value="S-adenosyl-L-methionine-dependent methyltransferases"/>
    <property type="match status" value="1"/>
</dbReference>
<keyword evidence="1 4" id="KW-0489">Methyltransferase</keyword>
<dbReference type="InterPro" id="IPR029063">
    <property type="entry name" value="SAM-dependent_MTases_sf"/>
</dbReference>
<evidence type="ECO:0000256" key="2">
    <source>
        <dbReference type="ARBA" id="ARBA00022679"/>
    </source>
</evidence>
<evidence type="ECO:0000256" key="3">
    <source>
        <dbReference type="ARBA" id="ARBA00022691"/>
    </source>
</evidence>
<dbReference type="Pfam" id="PF13489">
    <property type="entry name" value="Methyltransf_23"/>
    <property type="match status" value="1"/>
</dbReference>
<organism evidence="4 5">
    <name type="scientific">Sphingomonas tabacisoli</name>
    <dbReference type="NCBI Taxonomy" id="2249466"/>
    <lineage>
        <taxon>Bacteria</taxon>
        <taxon>Pseudomonadati</taxon>
        <taxon>Pseudomonadota</taxon>
        <taxon>Alphaproteobacteria</taxon>
        <taxon>Sphingomonadales</taxon>
        <taxon>Sphingomonadaceae</taxon>
        <taxon>Sphingomonas</taxon>
    </lineage>
</organism>
<evidence type="ECO:0000313" key="4">
    <source>
        <dbReference type="EMBL" id="MFD1611626.1"/>
    </source>
</evidence>
<gene>
    <name evidence="4" type="ORF">ACFSCW_07425</name>
</gene>
<dbReference type="RefSeq" id="WP_380888211.1">
    <property type="nucleotide sequence ID" value="NZ_JBHUDY010000001.1"/>
</dbReference>
<proteinExistence type="predicted"/>
<dbReference type="GO" id="GO:0008168">
    <property type="term" value="F:methyltransferase activity"/>
    <property type="evidence" value="ECO:0007669"/>
    <property type="project" value="UniProtKB-KW"/>
</dbReference>
<dbReference type="GO" id="GO:0032259">
    <property type="term" value="P:methylation"/>
    <property type="evidence" value="ECO:0007669"/>
    <property type="project" value="UniProtKB-KW"/>
</dbReference>
<evidence type="ECO:0000256" key="1">
    <source>
        <dbReference type="ARBA" id="ARBA00022603"/>
    </source>
</evidence>
<keyword evidence="3" id="KW-0949">S-adenosyl-L-methionine</keyword>
<evidence type="ECO:0000313" key="5">
    <source>
        <dbReference type="Proteomes" id="UP001597115"/>
    </source>
</evidence>
<name>A0ABW4I2F8_9SPHN</name>
<keyword evidence="2" id="KW-0808">Transferase</keyword>
<dbReference type="EMBL" id="JBHUDY010000001">
    <property type="protein sequence ID" value="MFD1611626.1"/>
    <property type="molecule type" value="Genomic_DNA"/>
</dbReference>
<keyword evidence="5" id="KW-1185">Reference proteome</keyword>
<protein>
    <submittedName>
        <fullName evidence="4">Class I SAM-dependent methyltransferase</fullName>
    </submittedName>
</protein>
<dbReference type="Proteomes" id="UP001597115">
    <property type="component" value="Unassembled WGS sequence"/>
</dbReference>
<dbReference type="PANTHER" id="PTHR43464:SF19">
    <property type="entry name" value="UBIQUINONE BIOSYNTHESIS O-METHYLTRANSFERASE, MITOCHONDRIAL"/>
    <property type="match status" value="1"/>
</dbReference>
<comment type="caution">
    <text evidence="4">The sequence shown here is derived from an EMBL/GenBank/DDBJ whole genome shotgun (WGS) entry which is preliminary data.</text>
</comment>
<dbReference type="CDD" id="cd02440">
    <property type="entry name" value="AdoMet_MTases"/>
    <property type="match status" value="1"/>
</dbReference>
<dbReference type="Gene3D" id="3.40.50.150">
    <property type="entry name" value="Vaccinia Virus protein VP39"/>
    <property type="match status" value="1"/>
</dbReference>
<accession>A0ABW4I2F8</accession>
<sequence>MPKLLTRARRLARDLGVRYGVLPYKRQWVLSPEDWDREYASGKLGFYGSFRERGRYGVLHAYLTARTEPVRLLDVGCGVGLLLDRLAGVPIAEYVGIDPSAKAIEAARTDRGTAGSFHVAHLPDPALGKFDVIVCNEVLYYIEDLPAALAKLHAALNEGGWLLTSVLRHPGDIALHRAVAAEFDIVDSVLVKRQTPPMTGWTVSCYAARAKSAI</sequence>
<reference evidence="5" key="1">
    <citation type="journal article" date="2019" name="Int. J. Syst. Evol. Microbiol.">
        <title>The Global Catalogue of Microorganisms (GCM) 10K type strain sequencing project: providing services to taxonomists for standard genome sequencing and annotation.</title>
        <authorList>
            <consortium name="The Broad Institute Genomics Platform"/>
            <consortium name="The Broad Institute Genome Sequencing Center for Infectious Disease"/>
            <person name="Wu L."/>
            <person name="Ma J."/>
        </authorList>
    </citation>
    <scope>NUCLEOTIDE SEQUENCE [LARGE SCALE GENOMIC DNA]</scope>
    <source>
        <strain evidence="5">CGMCC 1.16275</strain>
    </source>
</reference>
<dbReference type="PANTHER" id="PTHR43464">
    <property type="entry name" value="METHYLTRANSFERASE"/>
    <property type="match status" value="1"/>
</dbReference>